<dbReference type="Gene3D" id="1.20.1250.20">
    <property type="entry name" value="MFS general substrate transporter like domains"/>
    <property type="match status" value="2"/>
</dbReference>
<evidence type="ECO:0000256" key="3">
    <source>
        <dbReference type="ARBA" id="ARBA00022989"/>
    </source>
</evidence>
<feature type="domain" description="Major facilitator superfamily (MFS) profile" evidence="5">
    <location>
        <begin position="24"/>
        <end position="409"/>
    </location>
</feature>
<dbReference type="Pfam" id="PF07690">
    <property type="entry name" value="MFS_1"/>
    <property type="match status" value="1"/>
</dbReference>
<evidence type="ECO:0000256" key="2">
    <source>
        <dbReference type="ARBA" id="ARBA00022692"/>
    </source>
</evidence>
<dbReference type="InterPro" id="IPR011701">
    <property type="entry name" value="MFS"/>
</dbReference>
<dbReference type="RefSeq" id="WP_104506496.1">
    <property type="nucleotide sequence ID" value="NZ_JACIGC010000018.1"/>
</dbReference>
<dbReference type="PANTHER" id="PTHR23508">
    <property type="entry name" value="CARBOXYLIC ACID TRANSPORTER PROTEIN HOMOLOG"/>
    <property type="match status" value="1"/>
</dbReference>
<dbReference type="SUPFAM" id="SSF103473">
    <property type="entry name" value="MFS general substrate transporter"/>
    <property type="match status" value="1"/>
</dbReference>
<dbReference type="Proteomes" id="UP000239089">
    <property type="component" value="Unassembled WGS sequence"/>
</dbReference>
<keyword evidence="7" id="KW-1185">Reference proteome</keyword>
<evidence type="ECO:0000313" key="6">
    <source>
        <dbReference type="EMBL" id="PPQ32948.1"/>
    </source>
</evidence>
<keyword evidence="4" id="KW-0472">Membrane</keyword>
<evidence type="ECO:0000313" key="7">
    <source>
        <dbReference type="Proteomes" id="UP000239089"/>
    </source>
</evidence>
<dbReference type="InterPro" id="IPR036259">
    <property type="entry name" value="MFS_trans_sf"/>
</dbReference>
<dbReference type="GO" id="GO:0046943">
    <property type="term" value="F:carboxylic acid transmembrane transporter activity"/>
    <property type="evidence" value="ECO:0007669"/>
    <property type="project" value="TreeGrafter"/>
</dbReference>
<dbReference type="PANTHER" id="PTHR23508:SF10">
    <property type="entry name" value="CARBOXYLIC ACID TRANSPORTER PROTEIN HOMOLOG"/>
    <property type="match status" value="1"/>
</dbReference>
<dbReference type="AlphaFoldDB" id="A0A2S6NE97"/>
<dbReference type="PROSITE" id="PS50850">
    <property type="entry name" value="MFS"/>
    <property type="match status" value="1"/>
</dbReference>
<dbReference type="OrthoDB" id="9807274at2"/>
<protein>
    <submittedName>
        <fullName evidence="6">MFS transporter</fullName>
    </submittedName>
</protein>
<reference evidence="6 7" key="1">
    <citation type="journal article" date="2018" name="Arch. Microbiol.">
        <title>New insights into the metabolic potential of the phototrophic purple bacterium Rhodopila globiformis DSM 161(T) from its draft genome sequence and evidence for a vanadium-dependent nitrogenase.</title>
        <authorList>
            <person name="Imhoff J.F."/>
            <person name="Rahn T."/>
            <person name="Kunzel S."/>
            <person name="Neulinger S.C."/>
        </authorList>
    </citation>
    <scope>NUCLEOTIDE SEQUENCE [LARGE SCALE GENOMIC DNA]</scope>
    <source>
        <strain evidence="6 7">DSM 16996</strain>
    </source>
</reference>
<evidence type="ECO:0000256" key="1">
    <source>
        <dbReference type="ARBA" id="ARBA00004141"/>
    </source>
</evidence>
<gene>
    <name evidence="6" type="ORF">CCR94_03530</name>
</gene>
<proteinExistence type="predicted"/>
<accession>A0A2S6NE97</accession>
<name>A0A2S6NE97_9HYPH</name>
<organism evidence="6 7">
    <name type="scientific">Rhodoblastus sphagnicola</name>
    <dbReference type="NCBI Taxonomy" id="333368"/>
    <lineage>
        <taxon>Bacteria</taxon>
        <taxon>Pseudomonadati</taxon>
        <taxon>Pseudomonadota</taxon>
        <taxon>Alphaproteobacteria</taxon>
        <taxon>Hyphomicrobiales</taxon>
        <taxon>Rhodoblastaceae</taxon>
        <taxon>Rhodoblastus</taxon>
    </lineage>
</organism>
<dbReference type="InterPro" id="IPR020846">
    <property type="entry name" value="MFS_dom"/>
</dbReference>
<sequence>MAAVGKIGERRTSAEYSRDYEFKAVGLLALGFGMVGLDRFIISPLFPTMQKELGLTYQDLGLISAVLALTWGAASIFSGQISDRLGHKPVIVVSAIVFSVLVATTGLAGGLLSLVALRAMMGVAEGAFVPASITATVEASKPSRIGMNVGIQQTAAPLFGLGFGPLIAVALLKELPSWHYVFGVVAIPGFIVALLLAKVLRHDPPHSVEDHTAEKSIGFLHALGNRNVIFNILGMCLYLATLIVLSAFMPSYLTDHLKLGVDAMGMVLAGMGLGSFIGMVAIPAISDRLGRKPVMLVSLAVEFAALLTLMQVGASPLALFATIFVATFMNAGVVAITVGPLTHASVPPAIAATATGLVVGVGEIFGGALAPVVAGGLADAMGLPVIIKIGALAIGLAFFAVLFGVREPDIGLEAHEAPSAS</sequence>
<keyword evidence="3" id="KW-1133">Transmembrane helix</keyword>
<comment type="subcellular location">
    <subcellularLocation>
        <location evidence="1">Membrane</location>
        <topology evidence="1">Multi-pass membrane protein</topology>
    </subcellularLocation>
</comment>
<dbReference type="GO" id="GO:0005886">
    <property type="term" value="C:plasma membrane"/>
    <property type="evidence" value="ECO:0007669"/>
    <property type="project" value="TreeGrafter"/>
</dbReference>
<evidence type="ECO:0000259" key="5">
    <source>
        <dbReference type="PROSITE" id="PS50850"/>
    </source>
</evidence>
<keyword evidence="2" id="KW-0812">Transmembrane</keyword>
<evidence type="ECO:0000256" key="4">
    <source>
        <dbReference type="ARBA" id="ARBA00023136"/>
    </source>
</evidence>
<dbReference type="EMBL" id="NHSJ01000033">
    <property type="protein sequence ID" value="PPQ32948.1"/>
    <property type="molecule type" value="Genomic_DNA"/>
</dbReference>
<comment type="caution">
    <text evidence="6">The sequence shown here is derived from an EMBL/GenBank/DDBJ whole genome shotgun (WGS) entry which is preliminary data.</text>
</comment>